<dbReference type="GO" id="GO:0016746">
    <property type="term" value="F:acyltransferase activity"/>
    <property type="evidence" value="ECO:0007669"/>
    <property type="project" value="UniProtKB-KW"/>
</dbReference>
<dbReference type="EMBL" id="JABELV010000081">
    <property type="protein sequence ID" value="KAG7531833.1"/>
    <property type="molecule type" value="Genomic_DNA"/>
</dbReference>
<evidence type="ECO:0000256" key="11">
    <source>
        <dbReference type="ARBA" id="ARBA00023264"/>
    </source>
</evidence>
<evidence type="ECO:0000256" key="13">
    <source>
        <dbReference type="SAM" id="MobiDB-lite"/>
    </source>
</evidence>
<dbReference type="Proteomes" id="UP000812966">
    <property type="component" value="Unassembled WGS sequence"/>
</dbReference>
<keyword evidence="12" id="KW-0012">Acyltransferase</keyword>
<dbReference type="GO" id="GO:0016020">
    <property type="term" value="C:membrane"/>
    <property type="evidence" value="ECO:0007669"/>
    <property type="project" value="UniProtKB-SubCell"/>
</dbReference>
<keyword evidence="9 14" id="KW-0472">Membrane</keyword>
<evidence type="ECO:0000256" key="9">
    <source>
        <dbReference type="ARBA" id="ARBA00023136"/>
    </source>
</evidence>
<evidence type="ECO:0000256" key="12">
    <source>
        <dbReference type="ARBA" id="ARBA00023315"/>
    </source>
</evidence>
<feature type="transmembrane region" description="Helical" evidence="14">
    <location>
        <begin position="151"/>
        <end position="171"/>
    </location>
</feature>
<evidence type="ECO:0000256" key="5">
    <source>
        <dbReference type="ARBA" id="ARBA00022679"/>
    </source>
</evidence>
<comment type="similarity">
    <text evidence="2">Belongs to the GPC1 family.</text>
</comment>
<dbReference type="Pfam" id="PF10998">
    <property type="entry name" value="DUF2838"/>
    <property type="match status" value="1"/>
</dbReference>
<comment type="subcellular location">
    <subcellularLocation>
        <location evidence="1">Membrane</location>
        <topology evidence="1">Multi-pass membrane protein</topology>
    </subcellularLocation>
</comment>
<evidence type="ECO:0000313" key="16">
    <source>
        <dbReference type="Proteomes" id="UP000812966"/>
    </source>
</evidence>
<evidence type="ECO:0000256" key="4">
    <source>
        <dbReference type="ARBA" id="ARBA00022516"/>
    </source>
</evidence>
<feature type="compositionally biased region" description="Polar residues" evidence="13">
    <location>
        <begin position="423"/>
        <end position="454"/>
    </location>
</feature>
<evidence type="ECO:0000256" key="6">
    <source>
        <dbReference type="ARBA" id="ARBA00022692"/>
    </source>
</evidence>
<feature type="compositionally biased region" description="Basic and acidic residues" evidence="13">
    <location>
        <begin position="100"/>
        <end position="112"/>
    </location>
</feature>
<reference evidence="15" key="1">
    <citation type="submission" date="2020-04" db="EMBL/GenBank/DDBJ databases">
        <title>Analysis of mating type loci in Filobasidium floriforme.</title>
        <authorList>
            <person name="Nowrousian M."/>
        </authorList>
    </citation>
    <scope>NUCLEOTIDE SEQUENCE</scope>
    <source>
        <strain evidence="15">CBS 6242</strain>
    </source>
</reference>
<keyword evidence="5" id="KW-0808">Transferase</keyword>
<keyword evidence="8" id="KW-0443">Lipid metabolism</keyword>
<proteinExistence type="inferred from homology"/>
<evidence type="ECO:0000256" key="1">
    <source>
        <dbReference type="ARBA" id="ARBA00004141"/>
    </source>
</evidence>
<accession>A0A8K0JLK9</accession>
<dbReference type="GO" id="GO:0006656">
    <property type="term" value="P:phosphatidylcholine biosynthetic process"/>
    <property type="evidence" value="ECO:0007669"/>
    <property type="project" value="TreeGrafter"/>
</dbReference>
<gene>
    <name evidence="15" type="ORF">FFLO_04059</name>
</gene>
<evidence type="ECO:0000256" key="14">
    <source>
        <dbReference type="SAM" id="Phobius"/>
    </source>
</evidence>
<keyword evidence="16" id="KW-1185">Reference proteome</keyword>
<evidence type="ECO:0000256" key="7">
    <source>
        <dbReference type="ARBA" id="ARBA00022989"/>
    </source>
</evidence>
<organism evidence="15 16">
    <name type="scientific">Filobasidium floriforme</name>
    <dbReference type="NCBI Taxonomy" id="5210"/>
    <lineage>
        <taxon>Eukaryota</taxon>
        <taxon>Fungi</taxon>
        <taxon>Dikarya</taxon>
        <taxon>Basidiomycota</taxon>
        <taxon>Agaricomycotina</taxon>
        <taxon>Tremellomycetes</taxon>
        <taxon>Filobasidiales</taxon>
        <taxon>Filobasidiaceae</taxon>
        <taxon>Filobasidium</taxon>
    </lineage>
</organism>
<keyword evidence="10" id="KW-0594">Phospholipid biosynthesis</keyword>
<name>A0A8K0JLK9_9TREE</name>
<feature type="transmembrane region" description="Helical" evidence="14">
    <location>
        <begin position="225"/>
        <end position="246"/>
    </location>
</feature>
<feature type="region of interest" description="Disordered" evidence="13">
    <location>
        <begin position="1"/>
        <end position="33"/>
    </location>
</feature>
<evidence type="ECO:0000256" key="10">
    <source>
        <dbReference type="ARBA" id="ARBA00023209"/>
    </source>
</evidence>
<keyword evidence="7 14" id="KW-1133">Transmembrane helix</keyword>
<feature type="compositionally biased region" description="Low complexity" evidence="13">
    <location>
        <begin position="11"/>
        <end position="29"/>
    </location>
</feature>
<comment type="caution">
    <text evidence="15">The sequence shown here is derived from an EMBL/GenBank/DDBJ whole genome shotgun (WGS) entry which is preliminary data.</text>
</comment>
<feature type="compositionally biased region" description="Low complexity" evidence="13">
    <location>
        <begin position="412"/>
        <end position="422"/>
    </location>
</feature>
<protein>
    <recommendedName>
        <fullName evidence="3">Glycerophosphocholine acyltransferase 1</fullName>
    </recommendedName>
</protein>
<sequence>MSEPRPPGETRPSLSRSSSSWSSSSMSFRSGGGYEADDKDNWAGALTLLDVFETFFDSRLDLLERRLKAQSHRLKQAAAELIPRGLRTPRGTPLDPDDDSQLRGGDEQRRNKYKIDPEREVERLRIKLATKVNDLSKQWQSAQIVRTRDKISFLFGVMTLTFTCLVCGYAPEWIPTAYTVQSTFYLTTRFWSYKRKAYHYFLFGYLCYFVNIMDLFYIWFFRDNVYYFIMCWCLTLGELTVTSLFIHMYPPLTFIVIQHFAKDREVNYPAIVKVKEFTWWQMILWSALPYVLWQGMYWKLVLVDRREKIESGQRQTSFRYMLNDKHGPIGKALQGIQPKYRETSFMAGQLVYSLVFMLPAATFLIKSPNSCIVFLIFVFGVSAWNGASYYVEVFGRKFEKELEKLRREMESSPHSSASMPGSTTNSPPRSPRTLANTVVNSQSSTNIAGQSQAGENGLKPARGLNDSPLALGPTLGSVSSADMDDLSLDEGKKER</sequence>
<dbReference type="AlphaFoldDB" id="A0A8K0JLK9"/>
<dbReference type="PANTHER" id="PTHR31201:SF1">
    <property type="entry name" value="GLYCEROPHOSPHOCHOLINE ACYLTRANSFERASE 1"/>
    <property type="match status" value="1"/>
</dbReference>
<feature type="region of interest" description="Disordered" evidence="13">
    <location>
        <begin position="80"/>
        <end position="112"/>
    </location>
</feature>
<feature type="transmembrane region" description="Helical" evidence="14">
    <location>
        <begin position="371"/>
        <end position="391"/>
    </location>
</feature>
<keyword evidence="4" id="KW-0444">Lipid biosynthesis</keyword>
<dbReference type="InterPro" id="IPR021261">
    <property type="entry name" value="GPCAT"/>
</dbReference>
<evidence type="ECO:0000256" key="3">
    <source>
        <dbReference type="ARBA" id="ARBA00019082"/>
    </source>
</evidence>
<keyword evidence="6 14" id="KW-0812">Transmembrane</keyword>
<evidence type="ECO:0000313" key="15">
    <source>
        <dbReference type="EMBL" id="KAG7531833.1"/>
    </source>
</evidence>
<keyword evidence="11" id="KW-1208">Phospholipid metabolism</keyword>
<feature type="transmembrane region" description="Helical" evidence="14">
    <location>
        <begin position="345"/>
        <end position="365"/>
    </location>
</feature>
<feature type="transmembrane region" description="Helical" evidence="14">
    <location>
        <begin position="197"/>
        <end position="218"/>
    </location>
</feature>
<evidence type="ECO:0000256" key="8">
    <source>
        <dbReference type="ARBA" id="ARBA00023098"/>
    </source>
</evidence>
<dbReference type="PANTHER" id="PTHR31201">
    <property type="entry name" value="OS01G0585100 PROTEIN"/>
    <property type="match status" value="1"/>
</dbReference>
<feature type="region of interest" description="Disordered" evidence="13">
    <location>
        <begin position="405"/>
        <end position="495"/>
    </location>
</feature>
<evidence type="ECO:0000256" key="2">
    <source>
        <dbReference type="ARBA" id="ARBA00006675"/>
    </source>
</evidence>